<evidence type="ECO:0008006" key="5">
    <source>
        <dbReference type="Google" id="ProtNLM"/>
    </source>
</evidence>
<sequence length="666" mass="74944">MNGNQTSALVQDGFDNWKRVTGKKCVFLVHVGSSASSSHNKCVTAADALMKPSGHIDKVMHRIGGEEVLKHRLRLKTTIMVVKQLALQGSSFRGHDESDDSLNPGNVLAWIGFAAKLNDQINSVVLCNAPGNAKYTSPSIQKEILGIIANRVCCKIREDIGDSCFSILVDEAVDEAGREQMSIILRYVSSSGIVIERFFALKSVADTSAETLKQAICGVLSQYDLQIEKLRGQGYDGTSNMSGQFNGVKALFLRDGPYAYFVHCFAHRLQLALITSAKVCDPIWDFFSILDCIINVLKASPKRIRELQAIHKKDLDGMLDAGEIQSGQGANQMTSLKRSGPTRWGSHYHSILSIINMFNATCVVLEDLCRSKEGEQRAQARGASKNIKTFEFVFNLHLMKGIMDITDFLCQAFQQESVDIVAAVGFVSMAKVKLQKLRDEGWDKLLQEVKSFCSKHAIEVPNMNATLGRVEKQTTLEHRYHFEYFNQCIDFQLGTLNSRFNESSVRLLQLSGALDPKSSFRSFDEENIYRLAEEFYPRDFEGNEMYCLKNELGYYADHVVHCQEYDVSSLAKLLEKLVETGMDARYRLICRLIRLVLTLPVSTATTKRSFSAMKHVKTDLRNKMGDEFLADCLTIFFEREYVIGMDEDSIIDEFAKLKDRRVQLTL</sequence>
<dbReference type="Pfam" id="PF14291">
    <property type="entry name" value="DUF4371"/>
    <property type="match status" value="1"/>
</dbReference>
<dbReference type="GO" id="GO:0046983">
    <property type="term" value="F:protein dimerization activity"/>
    <property type="evidence" value="ECO:0007669"/>
    <property type="project" value="InterPro"/>
</dbReference>
<protein>
    <recommendedName>
        <fullName evidence="5">Zinc finger MYM-type protein 1-like</fullName>
    </recommendedName>
</protein>
<dbReference type="AlphaFoldDB" id="A0AAV2CYV6"/>
<dbReference type="PANTHER" id="PTHR11697">
    <property type="entry name" value="GENERAL TRANSCRIPTION FACTOR 2-RELATED ZINC FINGER PROTEIN"/>
    <property type="match status" value="1"/>
</dbReference>
<dbReference type="InterPro" id="IPR008906">
    <property type="entry name" value="HATC_C_dom"/>
</dbReference>
<reference evidence="3 4" key="1">
    <citation type="submission" date="2024-04" db="EMBL/GenBank/DDBJ databases">
        <authorList>
            <person name="Fracassetti M."/>
        </authorList>
    </citation>
    <scope>NUCLEOTIDE SEQUENCE [LARGE SCALE GENOMIC DNA]</scope>
</reference>
<proteinExistence type="predicted"/>
<gene>
    <name evidence="3" type="ORF">LTRI10_LOCUS8656</name>
</gene>
<evidence type="ECO:0000313" key="4">
    <source>
        <dbReference type="Proteomes" id="UP001497516"/>
    </source>
</evidence>
<dbReference type="InterPro" id="IPR055298">
    <property type="entry name" value="AtLOH3-like"/>
</dbReference>
<organism evidence="3 4">
    <name type="scientific">Linum trigynum</name>
    <dbReference type="NCBI Taxonomy" id="586398"/>
    <lineage>
        <taxon>Eukaryota</taxon>
        <taxon>Viridiplantae</taxon>
        <taxon>Streptophyta</taxon>
        <taxon>Embryophyta</taxon>
        <taxon>Tracheophyta</taxon>
        <taxon>Spermatophyta</taxon>
        <taxon>Magnoliopsida</taxon>
        <taxon>eudicotyledons</taxon>
        <taxon>Gunneridae</taxon>
        <taxon>Pentapetalae</taxon>
        <taxon>rosids</taxon>
        <taxon>fabids</taxon>
        <taxon>Malpighiales</taxon>
        <taxon>Linaceae</taxon>
        <taxon>Linum</taxon>
    </lineage>
</organism>
<evidence type="ECO:0000259" key="1">
    <source>
        <dbReference type="Pfam" id="PF05699"/>
    </source>
</evidence>
<dbReference type="Pfam" id="PF05699">
    <property type="entry name" value="Dimer_Tnp_hAT"/>
    <property type="match status" value="1"/>
</dbReference>
<evidence type="ECO:0000259" key="2">
    <source>
        <dbReference type="Pfam" id="PF14291"/>
    </source>
</evidence>
<dbReference type="PANTHER" id="PTHR11697:SF230">
    <property type="entry name" value="ZINC FINGER, MYM DOMAIN CONTAINING 1"/>
    <property type="match status" value="1"/>
</dbReference>
<accession>A0AAV2CYV6</accession>
<dbReference type="Proteomes" id="UP001497516">
    <property type="component" value="Chromosome 10"/>
</dbReference>
<keyword evidence="4" id="KW-1185">Reference proteome</keyword>
<evidence type="ECO:0000313" key="3">
    <source>
        <dbReference type="EMBL" id="CAL1361274.1"/>
    </source>
</evidence>
<dbReference type="EMBL" id="OZ034814">
    <property type="protein sequence ID" value="CAL1361274.1"/>
    <property type="molecule type" value="Genomic_DNA"/>
</dbReference>
<dbReference type="InterPro" id="IPR012337">
    <property type="entry name" value="RNaseH-like_sf"/>
</dbReference>
<dbReference type="SUPFAM" id="SSF53098">
    <property type="entry name" value="Ribonuclease H-like"/>
    <property type="match status" value="1"/>
</dbReference>
<dbReference type="InterPro" id="IPR025398">
    <property type="entry name" value="DUF4371"/>
</dbReference>
<feature type="domain" description="HAT C-terminal dimerisation" evidence="1">
    <location>
        <begin position="581"/>
        <end position="638"/>
    </location>
</feature>
<feature type="domain" description="DUF4371" evidence="2">
    <location>
        <begin position="27"/>
        <end position="247"/>
    </location>
</feature>
<name>A0AAV2CYV6_9ROSI</name>